<accession>A0A383XPR3</accession>
<dbReference type="AlphaFoldDB" id="A0A383XPR3"/>
<evidence type="ECO:0000313" key="2">
    <source>
        <dbReference type="EMBL" id="PWN54617.1"/>
    </source>
</evidence>
<gene>
    <name evidence="2" type="ORF">DEH80_16480</name>
</gene>
<feature type="region of interest" description="Disordered" evidence="1">
    <location>
        <begin position="1"/>
        <end position="27"/>
    </location>
</feature>
<dbReference type="Proteomes" id="UP000251800">
    <property type="component" value="Unassembled WGS sequence"/>
</dbReference>
<dbReference type="PANTHER" id="PTHR35399">
    <property type="entry name" value="SLR8030 PROTEIN"/>
    <property type="match status" value="1"/>
</dbReference>
<evidence type="ECO:0000313" key="3">
    <source>
        <dbReference type="Proteomes" id="UP000251800"/>
    </source>
</evidence>
<dbReference type="SUPFAM" id="SSF63829">
    <property type="entry name" value="Calcium-dependent phosphotriesterase"/>
    <property type="match status" value="1"/>
</dbReference>
<dbReference type="Pfam" id="PF05787">
    <property type="entry name" value="PhoX"/>
    <property type="match status" value="1"/>
</dbReference>
<dbReference type="EMBL" id="QEQK01000021">
    <property type="protein sequence ID" value="PWN54617.1"/>
    <property type="molecule type" value="Genomic_DNA"/>
</dbReference>
<organism evidence="2 3">
    <name type="scientific">Abyssibacter profundi</name>
    <dbReference type="NCBI Taxonomy" id="2182787"/>
    <lineage>
        <taxon>Bacteria</taxon>
        <taxon>Pseudomonadati</taxon>
        <taxon>Pseudomonadota</taxon>
        <taxon>Gammaproteobacteria</taxon>
        <taxon>Chromatiales</taxon>
        <taxon>Oceanococcaceae</taxon>
        <taxon>Abyssibacter</taxon>
    </lineage>
</organism>
<dbReference type="OrthoDB" id="9801383at2"/>
<name>A0A383XPR3_9GAMM</name>
<protein>
    <submittedName>
        <fullName evidence="2">dTDP-glucose 4,6-dehydratase</fullName>
    </submittedName>
</protein>
<dbReference type="PANTHER" id="PTHR35399:SF2">
    <property type="entry name" value="DUF839 DOMAIN-CONTAINING PROTEIN"/>
    <property type="match status" value="1"/>
</dbReference>
<sequence length="669" mass="72133">MTRNRTPIRDSQALHDLDPSTPHTDSRPFADILAARLSRRDTLRGGLSLAATTLFAGAGLSACSDSDNGGRTAAKLTFDSIAGGPEDLVRVPPGYNMQVMLPWGTPLNGVAPTFNGDGTNTAAEQEVQIGSNHDGMKFYPLPAGSNTSDHGLLVINHEYSNSTLFAGDGRSEDADGKPTDPDEVRKDIYAHGVSVVEMVRGMNGEWSMANTGFNRRITAATPIDLAGPVAGTDLVVTAYDATGMSTRGTVNNCGRGFTPWGTYLATEENFQGYQTTQEDPVPEEKSRYGLSATGFGYQWAAVAGDPSEQNGEFARWDTTPNAATAALDYRNAANTFGWLVEIDPYDPTSRPVKRTGMGRILHEGAEPGRVFEGRPIAWYMSDDNRFDYFYKYVSNANWDPADANGGLQAGSKYLDNGRLYVAKFAEDGTGEWVELDISVPALAARFTSQAEVLTYARIAADLVGATPMDRPEWSTTDPNTGEIYLTLTNNTRRSEGDENPANPRANNSHGHIIRLAEANDDPAATSFTWDIFVFGSNASADPSFNISGLTLDNEFGSPDGLWFDARGVLWIQTDNGAPLDSDSNDQMLAVIPAGLEGDRLIRPETQAQLKRFFVGPAGCEVTGVDMTPDYRTMFVNIQHPGGSFPDGPGNRPRSATVIISREDGGEIAL</sequence>
<reference evidence="2 3" key="1">
    <citation type="submission" date="2018-05" db="EMBL/GenBank/DDBJ databases">
        <title>Abyssibacter profundi OUC007T gen. nov., sp. nov, a marine bacterium isolated from seawater of the Mariana Trench.</title>
        <authorList>
            <person name="Zhou S."/>
        </authorList>
    </citation>
    <scope>NUCLEOTIDE SEQUENCE [LARGE SCALE GENOMIC DNA]</scope>
    <source>
        <strain evidence="2 3">OUC007</strain>
    </source>
</reference>
<dbReference type="InterPro" id="IPR008557">
    <property type="entry name" value="PhoX"/>
</dbReference>
<evidence type="ECO:0000256" key="1">
    <source>
        <dbReference type="SAM" id="MobiDB-lite"/>
    </source>
</evidence>
<proteinExistence type="predicted"/>
<comment type="caution">
    <text evidence="2">The sequence shown here is derived from an EMBL/GenBank/DDBJ whole genome shotgun (WGS) entry which is preliminary data.</text>
</comment>
<keyword evidence="3" id="KW-1185">Reference proteome</keyword>
<dbReference type="RefSeq" id="WP_109721622.1">
    <property type="nucleotide sequence ID" value="NZ_QEQK01000021.1"/>
</dbReference>
<feature type="compositionally biased region" description="Basic and acidic residues" evidence="1">
    <location>
        <begin position="12"/>
        <end position="27"/>
    </location>
</feature>